<evidence type="ECO:0000313" key="2">
    <source>
        <dbReference type="Proteomes" id="UP001477672"/>
    </source>
</evidence>
<keyword evidence="2" id="KW-1185">Reference proteome</keyword>
<name>A0ABV1GIR8_9FIRM</name>
<dbReference type="EMBL" id="JBBMFA010000114">
    <property type="protein sequence ID" value="MEQ2521740.1"/>
    <property type="molecule type" value="Genomic_DNA"/>
</dbReference>
<reference evidence="1 2" key="1">
    <citation type="submission" date="2024-03" db="EMBL/GenBank/DDBJ databases">
        <title>Human intestinal bacterial collection.</title>
        <authorList>
            <person name="Pauvert C."/>
            <person name="Hitch T.C.A."/>
            <person name="Clavel T."/>
        </authorList>
    </citation>
    <scope>NUCLEOTIDE SEQUENCE [LARGE SCALE GENOMIC DNA]</scope>
    <source>
        <strain evidence="1 2">CLA-JM-H11</strain>
    </source>
</reference>
<evidence type="ECO:0000313" key="1">
    <source>
        <dbReference type="EMBL" id="MEQ2521740.1"/>
    </source>
</evidence>
<protein>
    <submittedName>
        <fullName evidence="1">Uncharacterized protein</fullName>
    </submittedName>
</protein>
<accession>A0ABV1GIR8</accession>
<proteinExistence type="predicted"/>
<comment type="caution">
    <text evidence="1">The sequence shown here is derived from an EMBL/GenBank/DDBJ whole genome shotgun (WGS) entry which is preliminary data.</text>
</comment>
<organism evidence="1 2">
    <name type="scientific">Ruthenibacterium intestinale</name>
    <dbReference type="NCBI Taxonomy" id="3133163"/>
    <lineage>
        <taxon>Bacteria</taxon>
        <taxon>Bacillati</taxon>
        <taxon>Bacillota</taxon>
        <taxon>Clostridia</taxon>
        <taxon>Eubacteriales</taxon>
        <taxon>Oscillospiraceae</taxon>
        <taxon>Ruthenibacterium</taxon>
    </lineage>
</organism>
<dbReference type="RefSeq" id="WP_349217211.1">
    <property type="nucleotide sequence ID" value="NZ_JBBMFA010000114.1"/>
</dbReference>
<sequence length="129" mass="14456">MFEPYKKPRFFTRGTQPHNITTLLYSQNGACQPNGQGKSGGQKHKKAAAPFALPPVSLIQLSKPILRFFRVKKHLPFNHCGKGGSPFSLPVHGSYFPSKDLPVYSPEDLSLKRISFIQPQTKLDFCDLL</sequence>
<gene>
    <name evidence="1" type="ORF">WMO24_15085</name>
</gene>
<dbReference type="Proteomes" id="UP001477672">
    <property type="component" value="Unassembled WGS sequence"/>
</dbReference>